<proteinExistence type="inferred from homology"/>
<dbReference type="Pfam" id="PF00589">
    <property type="entry name" value="Phage_integrase"/>
    <property type="match status" value="1"/>
</dbReference>
<evidence type="ECO:0000256" key="2">
    <source>
        <dbReference type="ARBA" id="ARBA00023125"/>
    </source>
</evidence>
<dbReference type="InterPro" id="IPR002104">
    <property type="entry name" value="Integrase_catalytic"/>
</dbReference>
<evidence type="ECO:0000313" key="6">
    <source>
        <dbReference type="Proteomes" id="UP000535305"/>
    </source>
</evidence>
<protein>
    <submittedName>
        <fullName evidence="5">Site-specific integrase</fullName>
    </submittedName>
</protein>
<dbReference type="InterPro" id="IPR013762">
    <property type="entry name" value="Integrase-like_cat_sf"/>
</dbReference>
<organism evidence="5 6">
    <name type="scientific">Campylobacter upsaliensis</name>
    <dbReference type="NCBI Taxonomy" id="28080"/>
    <lineage>
        <taxon>Bacteria</taxon>
        <taxon>Pseudomonadati</taxon>
        <taxon>Campylobacterota</taxon>
        <taxon>Epsilonproteobacteria</taxon>
        <taxon>Campylobacterales</taxon>
        <taxon>Campylobacteraceae</taxon>
        <taxon>Campylobacter</taxon>
    </lineage>
</organism>
<keyword evidence="6" id="KW-1185">Reference proteome</keyword>
<dbReference type="PROSITE" id="PS51898">
    <property type="entry name" value="TYR_RECOMBINASE"/>
    <property type="match status" value="1"/>
</dbReference>
<feature type="domain" description="Tyr recombinase" evidence="4">
    <location>
        <begin position="214"/>
        <end position="391"/>
    </location>
</feature>
<dbReference type="Proteomes" id="UP000535305">
    <property type="component" value="Unassembled WGS sequence"/>
</dbReference>
<dbReference type="AlphaFoldDB" id="A0A7U8B4U1"/>
<dbReference type="PANTHER" id="PTHR30349">
    <property type="entry name" value="PHAGE INTEGRASE-RELATED"/>
    <property type="match status" value="1"/>
</dbReference>
<dbReference type="InterPro" id="IPR050090">
    <property type="entry name" value="Tyrosine_recombinase_XerCD"/>
</dbReference>
<dbReference type="EMBL" id="AABVLA010000045">
    <property type="protein sequence ID" value="EAJ1622674.1"/>
    <property type="molecule type" value="Genomic_DNA"/>
</dbReference>
<comment type="caution">
    <text evidence="5">The sequence shown here is derived from an EMBL/GenBank/DDBJ whole genome shotgun (WGS) entry which is preliminary data.</text>
</comment>
<dbReference type="InterPro" id="IPR010998">
    <property type="entry name" value="Integrase_recombinase_N"/>
</dbReference>
<comment type="similarity">
    <text evidence="1">Belongs to the 'phage' integrase family.</text>
</comment>
<dbReference type="CDD" id="cd01189">
    <property type="entry name" value="INT_ICEBs1_C_like"/>
    <property type="match status" value="1"/>
</dbReference>
<keyword evidence="2" id="KW-0238">DNA-binding</keyword>
<evidence type="ECO:0000313" key="5">
    <source>
        <dbReference type="EMBL" id="EAJ1622674.1"/>
    </source>
</evidence>
<dbReference type="SUPFAM" id="SSF56349">
    <property type="entry name" value="DNA breaking-rejoining enzymes"/>
    <property type="match status" value="1"/>
</dbReference>
<evidence type="ECO:0000259" key="4">
    <source>
        <dbReference type="PROSITE" id="PS51898"/>
    </source>
</evidence>
<dbReference type="Gene3D" id="1.10.150.130">
    <property type="match status" value="1"/>
</dbReference>
<sequence length="399" mass="46960">MKKLPKNQNIYVVQNRIYIDFFKNGKRFRKSTGLKHCALSFDFVKRHYDDFILLELIKEKKGVAVANLELKALQDKYYKIEDAMIEKKLKAKDLNLCVNDLENVEYSFCGIIKALLKEKAFLKHNTYASYQFLANSILSFLNQNKLYYLGDFKREHSVLFFDFLQKKALSLSTIKSFCFFMKSIFAYALENNMLIKSPFYIPKIKQKMKKKDELDFKVFSLEEALELIKHSKDELHIFLTLAFFTGARTGELLALKWEDLDFERNEIHIFKSLSQSGVLDSPKTKSSNRCIDMLPIVKKELVFLRGQFKNSDFIFNVSRHILRKKFNALLTLLNYEKRRLYDTRHSFASIMLSKGEEPIWVGCKMMGHKDLNETFRTYAKYLPKPVVERASFLNNIKLS</sequence>
<dbReference type="PANTHER" id="PTHR30349:SF64">
    <property type="entry name" value="PROPHAGE INTEGRASE INTD-RELATED"/>
    <property type="match status" value="1"/>
</dbReference>
<dbReference type="InterPro" id="IPR011010">
    <property type="entry name" value="DNA_brk_join_enz"/>
</dbReference>
<evidence type="ECO:0000256" key="1">
    <source>
        <dbReference type="ARBA" id="ARBA00008857"/>
    </source>
</evidence>
<gene>
    <name evidence="5" type="ORF">CT510_08525</name>
</gene>
<accession>A0A7U8B4U1</accession>
<dbReference type="Gene3D" id="1.10.443.10">
    <property type="entry name" value="Intergrase catalytic core"/>
    <property type="match status" value="1"/>
</dbReference>
<dbReference type="GO" id="GO:0006310">
    <property type="term" value="P:DNA recombination"/>
    <property type="evidence" value="ECO:0007669"/>
    <property type="project" value="UniProtKB-KW"/>
</dbReference>
<name>A0A7U8B4U1_CAMUP</name>
<keyword evidence="3" id="KW-0233">DNA recombination</keyword>
<dbReference type="RefSeq" id="WP_270963788.1">
    <property type="nucleotide sequence ID" value="NZ_JAPMPA010000014.1"/>
</dbReference>
<reference evidence="5 6" key="1">
    <citation type="submission" date="2018-06" db="EMBL/GenBank/DDBJ databases">
        <authorList>
            <consortium name="PulseNet: The National Subtyping Network for Foodborne Disease Surveillance"/>
            <person name="Tarr C.L."/>
            <person name="Trees E."/>
            <person name="Katz L.S."/>
            <person name="Carleton-Romer H.A."/>
            <person name="Stroika S."/>
            <person name="Kucerova Z."/>
            <person name="Roache K.F."/>
            <person name="Sabol A.L."/>
            <person name="Besser J."/>
            <person name="Gerner-Smidt P."/>
        </authorList>
    </citation>
    <scope>NUCLEOTIDE SEQUENCE [LARGE SCALE GENOMIC DNA]</scope>
    <source>
        <strain evidence="5 6">PNUSAC003104</strain>
    </source>
</reference>
<evidence type="ECO:0000256" key="3">
    <source>
        <dbReference type="ARBA" id="ARBA00023172"/>
    </source>
</evidence>
<dbReference type="GO" id="GO:0003677">
    <property type="term" value="F:DNA binding"/>
    <property type="evidence" value="ECO:0007669"/>
    <property type="project" value="UniProtKB-KW"/>
</dbReference>
<dbReference type="GO" id="GO:0015074">
    <property type="term" value="P:DNA integration"/>
    <property type="evidence" value="ECO:0007669"/>
    <property type="project" value="InterPro"/>
</dbReference>